<dbReference type="PANTHER" id="PTHR31811">
    <property type="entry name" value="TRNA A64-2'-O-RIBOSYLPHOSPHATE TRANSFERASE"/>
    <property type="match status" value="1"/>
</dbReference>
<name>A0A8T0TBK3_PANVG</name>
<dbReference type="GO" id="GO:0005737">
    <property type="term" value="C:cytoplasm"/>
    <property type="evidence" value="ECO:0007669"/>
    <property type="project" value="TreeGrafter"/>
</dbReference>
<evidence type="ECO:0000313" key="2">
    <source>
        <dbReference type="EMBL" id="KAG2607647.1"/>
    </source>
</evidence>
<dbReference type="Proteomes" id="UP000823388">
    <property type="component" value="Chromosome 4N"/>
</dbReference>
<dbReference type="Pfam" id="PF04179">
    <property type="entry name" value="Init_tRNA_PT"/>
    <property type="match status" value="1"/>
</dbReference>
<accession>A0A8T0TBK3</accession>
<dbReference type="PANTHER" id="PTHR31811:SF0">
    <property type="entry name" value="TRNA A64-2'-O-RIBOSYLPHOSPHATE TRANSFERASE"/>
    <property type="match status" value="1"/>
</dbReference>
<comment type="caution">
    <text evidence="2">The sequence shown here is derived from an EMBL/GenBank/DDBJ whole genome shotgun (WGS) entry which is preliminary data.</text>
</comment>
<keyword evidence="3" id="KW-1185">Reference proteome</keyword>
<dbReference type="GO" id="GO:0019988">
    <property type="term" value="P:charged-tRNA amino acid modification"/>
    <property type="evidence" value="ECO:0007669"/>
    <property type="project" value="InterPro"/>
</dbReference>
<dbReference type="InterPro" id="IPR007306">
    <property type="entry name" value="Rit1"/>
</dbReference>
<dbReference type="AlphaFoldDB" id="A0A8T0TBK3"/>
<evidence type="ECO:0000259" key="1">
    <source>
        <dbReference type="Pfam" id="PF04179"/>
    </source>
</evidence>
<feature type="domain" description="Rit1 DUSP-like" evidence="1">
    <location>
        <begin position="8"/>
        <end position="80"/>
    </location>
</feature>
<evidence type="ECO:0000313" key="3">
    <source>
        <dbReference type="Proteomes" id="UP000823388"/>
    </source>
</evidence>
<dbReference type="GO" id="GO:0043399">
    <property type="term" value="F:tRNA adenosine(64)-2'-O-ribosylphosphate transferase activity"/>
    <property type="evidence" value="ECO:0007669"/>
    <property type="project" value="InterPro"/>
</dbReference>
<protein>
    <recommendedName>
        <fullName evidence="1">Rit1 DUSP-like domain-containing protein</fullName>
    </recommendedName>
</protein>
<proteinExistence type="predicted"/>
<reference evidence="2" key="1">
    <citation type="submission" date="2020-05" db="EMBL/GenBank/DDBJ databases">
        <title>WGS assembly of Panicum virgatum.</title>
        <authorList>
            <person name="Lovell J.T."/>
            <person name="Jenkins J."/>
            <person name="Shu S."/>
            <person name="Juenger T.E."/>
            <person name="Schmutz J."/>
        </authorList>
    </citation>
    <scope>NUCLEOTIDE SEQUENCE</scope>
    <source>
        <strain evidence="2">AP13</strain>
    </source>
</reference>
<gene>
    <name evidence="2" type="ORF">PVAP13_4NG263822</name>
</gene>
<dbReference type="EMBL" id="CM029044">
    <property type="protein sequence ID" value="KAG2607647.1"/>
    <property type="molecule type" value="Genomic_DNA"/>
</dbReference>
<sequence length="91" mass="10318">MTDFQSMKNLSKAIDFAKRNLLAGNKIILVCCQNGEDIIICVSLAIVTLLFDDNGCFDCVHSFMKRDIARLEMMKRLVYIHLQICSKCTAI</sequence>
<organism evidence="2 3">
    <name type="scientific">Panicum virgatum</name>
    <name type="common">Blackwell switchgrass</name>
    <dbReference type="NCBI Taxonomy" id="38727"/>
    <lineage>
        <taxon>Eukaryota</taxon>
        <taxon>Viridiplantae</taxon>
        <taxon>Streptophyta</taxon>
        <taxon>Embryophyta</taxon>
        <taxon>Tracheophyta</taxon>
        <taxon>Spermatophyta</taxon>
        <taxon>Magnoliopsida</taxon>
        <taxon>Liliopsida</taxon>
        <taxon>Poales</taxon>
        <taxon>Poaceae</taxon>
        <taxon>PACMAD clade</taxon>
        <taxon>Panicoideae</taxon>
        <taxon>Panicodae</taxon>
        <taxon>Paniceae</taxon>
        <taxon>Panicinae</taxon>
        <taxon>Panicum</taxon>
        <taxon>Panicum sect. Hiantes</taxon>
    </lineage>
</organism>
<dbReference type="InterPro" id="IPR033421">
    <property type="entry name" value="Rit1_DUSP-like"/>
</dbReference>